<dbReference type="EMBL" id="DS028136">
    <property type="protein sequence ID" value="EEY57258.1"/>
    <property type="molecule type" value="Genomic_DNA"/>
</dbReference>
<dbReference type="RefSeq" id="XP_002901868.1">
    <property type="nucleotide sequence ID" value="XM_002901822.1"/>
</dbReference>
<evidence type="ECO:0000313" key="2">
    <source>
        <dbReference type="Proteomes" id="UP000006643"/>
    </source>
</evidence>
<sequence>MAMALAQGIANHNLAARADTMETLTAAIKRGICCSGQLNCMDQFDHFTRTQTLVNMERGWEGMDPKESSKQFRWYLQEYALSSSRIHDSVPRYNWGSSELMATAANFLGRRIFVLAYDTDDKKLWYCSELGDNALCS</sequence>
<dbReference type="HOGENOM" id="CLU_1869148_0_0_1"/>
<dbReference type="Proteomes" id="UP000006643">
    <property type="component" value="Unassembled WGS sequence"/>
</dbReference>
<dbReference type="KEGG" id="pif:PITG_11092"/>
<dbReference type="OMA" id="QGIANHN"/>
<organism evidence="1 2">
    <name type="scientific">Phytophthora infestans (strain T30-4)</name>
    <name type="common">Potato late blight agent</name>
    <dbReference type="NCBI Taxonomy" id="403677"/>
    <lineage>
        <taxon>Eukaryota</taxon>
        <taxon>Sar</taxon>
        <taxon>Stramenopiles</taxon>
        <taxon>Oomycota</taxon>
        <taxon>Peronosporomycetes</taxon>
        <taxon>Peronosporales</taxon>
        <taxon>Peronosporaceae</taxon>
        <taxon>Phytophthora</taxon>
    </lineage>
</organism>
<proteinExistence type="predicted"/>
<dbReference type="InParanoid" id="D0NG57"/>
<dbReference type="GeneID" id="9476261"/>
<evidence type="ECO:0000313" key="1">
    <source>
        <dbReference type="EMBL" id="EEY57258.1"/>
    </source>
</evidence>
<accession>D0NG57</accession>
<reference evidence="2" key="1">
    <citation type="journal article" date="2009" name="Nature">
        <title>Genome sequence and analysis of the Irish potato famine pathogen Phytophthora infestans.</title>
        <authorList>
            <consortium name="The Broad Institute Genome Sequencing Platform"/>
            <person name="Haas B.J."/>
            <person name="Kamoun S."/>
            <person name="Zody M.C."/>
            <person name="Jiang R.H."/>
            <person name="Handsaker R.E."/>
            <person name="Cano L.M."/>
            <person name="Grabherr M."/>
            <person name="Kodira C.D."/>
            <person name="Raffaele S."/>
            <person name="Torto-Alalibo T."/>
            <person name="Bozkurt T.O."/>
            <person name="Ah-Fong A.M."/>
            <person name="Alvarado L."/>
            <person name="Anderson V.L."/>
            <person name="Armstrong M.R."/>
            <person name="Avrova A."/>
            <person name="Baxter L."/>
            <person name="Beynon J."/>
            <person name="Boevink P.C."/>
            <person name="Bollmann S.R."/>
            <person name="Bos J.I."/>
            <person name="Bulone V."/>
            <person name="Cai G."/>
            <person name="Cakir C."/>
            <person name="Carrington J.C."/>
            <person name="Chawner M."/>
            <person name="Conti L."/>
            <person name="Costanzo S."/>
            <person name="Ewan R."/>
            <person name="Fahlgren N."/>
            <person name="Fischbach M.A."/>
            <person name="Fugelstad J."/>
            <person name="Gilroy E.M."/>
            <person name="Gnerre S."/>
            <person name="Green P.J."/>
            <person name="Grenville-Briggs L.J."/>
            <person name="Griffith J."/>
            <person name="Grunwald N.J."/>
            <person name="Horn K."/>
            <person name="Horner N.R."/>
            <person name="Hu C.H."/>
            <person name="Huitema E."/>
            <person name="Jeong D.H."/>
            <person name="Jones A.M."/>
            <person name="Jones J.D."/>
            <person name="Jones R.W."/>
            <person name="Karlsson E.K."/>
            <person name="Kunjeti S.G."/>
            <person name="Lamour K."/>
            <person name="Liu Z."/>
            <person name="Ma L."/>
            <person name="Maclean D."/>
            <person name="Chibucos M.C."/>
            <person name="McDonald H."/>
            <person name="McWalters J."/>
            <person name="Meijer H.J."/>
            <person name="Morgan W."/>
            <person name="Morris P.F."/>
            <person name="Munro C.A."/>
            <person name="O'Neill K."/>
            <person name="Ospina-Giraldo M."/>
            <person name="Pinzon A."/>
            <person name="Pritchard L."/>
            <person name="Ramsahoye B."/>
            <person name="Ren Q."/>
            <person name="Restrepo S."/>
            <person name="Roy S."/>
            <person name="Sadanandom A."/>
            <person name="Savidor A."/>
            <person name="Schornack S."/>
            <person name="Schwartz D.C."/>
            <person name="Schumann U.D."/>
            <person name="Schwessinger B."/>
            <person name="Seyer L."/>
            <person name="Sharpe T."/>
            <person name="Silvar C."/>
            <person name="Song J."/>
            <person name="Studholme D.J."/>
            <person name="Sykes S."/>
            <person name="Thines M."/>
            <person name="van de Vondervoort P.J."/>
            <person name="Phuntumart V."/>
            <person name="Wawra S."/>
            <person name="Weide R."/>
            <person name="Win J."/>
            <person name="Young C."/>
            <person name="Zhou S."/>
            <person name="Fry W."/>
            <person name="Meyers B.C."/>
            <person name="van West P."/>
            <person name="Ristaino J."/>
            <person name="Govers F."/>
            <person name="Birch P.R."/>
            <person name="Whisson S.C."/>
            <person name="Judelson H.S."/>
            <person name="Nusbaum C."/>
        </authorList>
    </citation>
    <scope>NUCLEOTIDE SEQUENCE [LARGE SCALE GENOMIC DNA]</scope>
    <source>
        <strain evidence="2">T30-4</strain>
    </source>
</reference>
<protein>
    <submittedName>
        <fullName evidence="1">Uncharacterized protein</fullName>
    </submittedName>
</protein>
<dbReference type="VEuPathDB" id="FungiDB:PITG_11092"/>
<name>D0NG57_PHYIT</name>
<gene>
    <name evidence="1" type="ORF">PITG_11092</name>
</gene>
<dbReference type="eggNOG" id="ENOG502REVX">
    <property type="taxonomic scope" value="Eukaryota"/>
</dbReference>
<keyword evidence="2" id="KW-1185">Reference proteome</keyword>
<dbReference type="AlphaFoldDB" id="D0NG57"/>
<dbReference type="OrthoDB" id="129477at2759"/>